<sequence>MQKIIPHLWFDKGAVEAARWYVSLFEDSKVINISTISDTPSGESEIVDFQLANLRFSAISAGPYFKFNPTISLMVACATSKEVDRLHTELSSDGTELMPLGEYPFSKRYAWVQDKFGVNWQLMLVSNIEEHTKKIRPTLLFSGVTCGKAEEAINYYTSIFENSNKGFTSFYADGEAMDIRAKVNYAEFNLLGTQFVAMDHGFSEDFTFNEAFSFMVMCHNQEEIDRYWDKLSFIPEAEQCGWVKDQFGLSWQIVPDYMRDILGQGTKEEVSRVTKAFLKMKKFDLAALEKARLGYK</sequence>
<dbReference type="RefSeq" id="WP_406768755.1">
    <property type="nucleotide sequence ID" value="NZ_JBJHZZ010000002.1"/>
</dbReference>
<dbReference type="Gene3D" id="3.10.180.10">
    <property type="entry name" value="2,3-Dihydroxybiphenyl 1,2-Dioxygenase, domain 1"/>
    <property type="match status" value="1"/>
</dbReference>
<dbReference type="Gene3D" id="3.30.720.100">
    <property type="match status" value="1"/>
</dbReference>
<feature type="domain" description="PhnB-like" evidence="1">
    <location>
        <begin position="2"/>
        <end position="122"/>
    </location>
</feature>
<evidence type="ECO:0000259" key="1">
    <source>
        <dbReference type="Pfam" id="PF06983"/>
    </source>
</evidence>
<evidence type="ECO:0000313" key="3">
    <source>
        <dbReference type="Proteomes" id="UP001623591"/>
    </source>
</evidence>
<dbReference type="InterPro" id="IPR028973">
    <property type="entry name" value="PhnB-like"/>
</dbReference>
<proteinExistence type="predicted"/>
<evidence type="ECO:0000313" key="2">
    <source>
        <dbReference type="EMBL" id="MFL0246282.1"/>
    </source>
</evidence>
<feature type="domain" description="PhnB-like" evidence="1">
    <location>
        <begin position="134"/>
        <end position="254"/>
    </location>
</feature>
<keyword evidence="3" id="KW-1185">Reference proteome</keyword>
<gene>
    <name evidence="2" type="ORF">ACJDUG_04720</name>
</gene>
<dbReference type="PANTHER" id="PTHR33990">
    <property type="entry name" value="PROTEIN YJDN-RELATED"/>
    <property type="match status" value="1"/>
</dbReference>
<dbReference type="InterPro" id="IPR029068">
    <property type="entry name" value="Glyas_Bleomycin-R_OHBP_Dase"/>
</dbReference>
<accession>A0ABW8T1H9</accession>
<dbReference type="Proteomes" id="UP001623591">
    <property type="component" value="Unassembled WGS sequence"/>
</dbReference>
<dbReference type="Gene3D" id="3.30.720.110">
    <property type="match status" value="1"/>
</dbReference>
<reference evidence="2 3" key="1">
    <citation type="submission" date="2024-11" db="EMBL/GenBank/DDBJ databases">
        <authorList>
            <person name="Heng Y.C."/>
            <person name="Lim A.C.H."/>
            <person name="Lee J.K.Y."/>
            <person name="Kittelmann S."/>
        </authorList>
    </citation>
    <scope>NUCLEOTIDE SEQUENCE [LARGE SCALE GENOMIC DNA]</scope>
    <source>
        <strain evidence="2 3">WILCCON 0185</strain>
    </source>
</reference>
<dbReference type="Pfam" id="PF06983">
    <property type="entry name" value="3-dmu-9_3-mt"/>
    <property type="match status" value="2"/>
</dbReference>
<dbReference type="SUPFAM" id="SSF54593">
    <property type="entry name" value="Glyoxalase/Bleomycin resistance protein/Dihydroxybiphenyl dioxygenase"/>
    <property type="match status" value="2"/>
</dbReference>
<comment type="caution">
    <text evidence="2">The sequence shown here is derived from an EMBL/GenBank/DDBJ whole genome shotgun (WGS) entry which is preliminary data.</text>
</comment>
<dbReference type="EMBL" id="JBJHZZ010000002">
    <property type="protein sequence ID" value="MFL0246282.1"/>
    <property type="molecule type" value="Genomic_DNA"/>
</dbReference>
<name>A0ABW8T1H9_9CLOT</name>
<protein>
    <submittedName>
        <fullName evidence="2">VOC family protein</fullName>
    </submittedName>
</protein>
<organism evidence="2 3">
    <name type="scientific">Candidatus Clostridium stratigraminis</name>
    <dbReference type="NCBI Taxonomy" id="3381661"/>
    <lineage>
        <taxon>Bacteria</taxon>
        <taxon>Bacillati</taxon>
        <taxon>Bacillota</taxon>
        <taxon>Clostridia</taxon>
        <taxon>Eubacteriales</taxon>
        <taxon>Clostridiaceae</taxon>
        <taxon>Clostridium</taxon>
    </lineage>
</organism>
<dbReference type="CDD" id="cd06588">
    <property type="entry name" value="PhnB_like"/>
    <property type="match status" value="2"/>
</dbReference>